<dbReference type="InterPro" id="IPR003141">
    <property type="entry name" value="Pol/His_phosphatase_N"/>
</dbReference>
<dbReference type="SUPFAM" id="SSF89550">
    <property type="entry name" value="PHP domain-like"/>
    <property type="match status" value="1"/>
</dbReference>
<dbReference type="InterPro" id="IPR016195">
    <property type="entry name" value="Pol/histidinol_Pase-like"/>
</dbReference>
<dbReference type="NCBIfam" id="NF038032">
    <property type="entry name" value="CehA_McbA_metalo"/>
    <property type="match status" value="1"/>
</dbReference>
<dbReference type="RefSeq" id="WP_343757830.1">
    <property type="nucleotide sequence ID" value="NZ_BAAACG010000001.1"/>
</dbReference>
<protein>
    <recommendedName>
        <fullName evidence="1">Polymerase/histidinol phosphatase N-terminal domain-containing protein</fullName>
    </recommendedName>
</protein>
<feature type="domain" description="Polymerase/histidinol phosphatase N-terminal" evidence="1">
    <location>
        <begin position="134"/>
        <end position="196"/>
    </location>
</feature>
<evidence type="ECO:0000313" key="2">
    <source>
        <dbReference type="EMBL" id="GAA0732180.1"/>
    </source>
</evidence>
<dbReference type="Proteomes" id="UP001501510">
    <property type="component" value="Unassembled WGS sequence"/>
</dbReference>
<sequence>MSKSTLSLEEINNKIEKNKNTHICYKDEKKYIEVPFNVDEDIEKIEVSVWFDKKDGSCVIDLGLRDSENIRGWSGGARNKIFVSQYSATFGYVKNEIKKGQWAVILGTYKIPKDGCEVNIKITLYKKHYRWLKGDFHTHSYHSDGKYTLENVAQIAEEKGLDFIALTDHNTVSQNYSYDETKDVLFIPGMELTTNFGHCNFLGVDNPIRDFRCLNRKQIEKLIDEAKNNKAKIVLNHPLDENCGWKFGLDVYYDAIEIWNGHPLGIHNMKALNWWQKELEKGKKINIVGGSDIHRDNDFIEHGRPTTWVWSLEKSKSHILDAICKGHSFISYKENGPTIDIRCSKYLMGDIIGLNKKEEIDIKCKSLQDNDLVRIISNKGTIEQYKIKEYTTLHRKVKMEDKKFIRVEVWRWCIEVDDYVIASISNPIYNK</sequence>
<proteinExistence type="predicted"/>
<name>A0ABN1J8K7_9CLOT</name>
<dbReference type="Gene3D" id="3.20.20.140">
    <property type="entry name" value="Metal-dependent hydrolases"/>
    <property type="match status" value="1"/>
</dbReference>
<organism evidence="2 3">
    <name type="scientific">Clostridium oceanicum</name>
    <dbReference type="NCBI Taxonomy" id="1543"/>
    <lineage>
        <taxon>Bacteria</taxon>
        <taxon>Bacillati</taxon>
        <taxon>Bacillota</taxon>
        <taxon>Clostridia</taxon>
        <taxon>Eubacteriales</taxon>
        <taxon>Clostridiaceae</taxon>
        <taxon>Clostridium</taxon>
    </lineage>
</organism>
<accession>A0ABN1J8K7</accession>
<dbReference type="InterPro" id="IPR052018">
    <property type="entry name" value="PHP_domain"/>
</dbReference>
<dbReference type="InterPro" id="IPR004013">
    <property type="entry name" value="PHP_dom"/>
</dbReference>
<dbReference type="Pfam" id="PF02811">
    <property type="entry name" value="PHP"/>
    <property type="match status" value="1"/>
</dbReference>
<reference evidence="2 3" key="1">
    <citation type="journal article" date="2019" name="Int. J. Syst. Evol. Microbiol.">
        <title>The Global Catalogue of Microorganisms (GCM) 10K type strain sequencing project: providing services to taxonomists for standard genome sequencing and annotation.</title>
        <authorList>
            <consortium name="The Broad Institute Genomics Platform"/>
            <consortium name="The Broad Institute Genome Sequencing Center for Infectious Disease"/>
            <person name="Wu L."/>
            <person name="Ma J."/>
        </authorList>
    </citation>
    <scope>NUCLEOTIDE SEQUENCE [LARGE SCALE GENOMIC DNA]</scope>
    <source>
        <strain evidence="2 3">JCM 1407</strain>
    </source>
</reference>
<keyword evidence="3" id="KW-1185">Reference proteome</keyword>
<dbReference type="PANTHER" id="PTHR42924:SF3">
    <property type="entry name" value="POLYMERASE_HISTIDINOL PHOSPHATASE N-TERMINAL DOMAIN-CONTAINING PROTEIN"/>
    <property type="match status" value="1"/>
</dbReference>
<comment type="caution">
    <text evidence="2">The sequence shown here is derived from an EMBL/GenBank/DDBJ whole genome shotgun (WGS) entry which is preliminary data.</text>
</comment>
<dbReference type="EMBL" id="BAAACG010000001">
    <property type="protein sequence ID" value="GAA0732180.1"/>
    <property type="molecule type" value="Genomic_DNA"/>
</dbReference>
<evidence type="ECO:0000313" key="3">
    <source>
        <dbReference type="Proteomes" id="UP001501510"/>
    </source>
</evidence>
<evidence type="ECO:0000259" key="1">
    <source>
        <dbReference type="SMART" id="SM00481"/>
    </source>
</evidence>
<dbReference type="SMART" id="SM00481">
    <property type="entry name" value="POLIIIAc"/>
    <property type="match status" value="1"/>
</dbReference>
<dbReference type="PANTHER" id="PTHR42924">
    <property type="entry name" value="EXONUCLEASE"/>
    <property type="match status" value="1"/>
</dbReference>
<gene>
    <name evidence="2" type="ORF">GCM10008906_01500</name>
</gene>